<dbReference type="InterPro" id="IPR006612">
    <property type="entry name" value="THAP_Znf"/>
</dbReference>
<dbReference type="GO" id="GO:0003677">
    <property type="term" value="F:DNA binding"/>
    <property type="evidence" value="ECO:0007669"/>
    <property type="project" value="UniProtKB-UniRule"/>
</dbReference>
<keyword evidence="11" id="KW-1185">Reference proteome</keyword>
<keyword evidence="2" id="KW-0479">Metal-binding</keyword>
<keyword evidence="4" id="KW-0862">Zinc</keyword>
<accession>A0A812AJJ7</accession>
<keyword evidence="5 6" id="KW-0238">DNA-binding</keyword>
<dbReference type="Proteomes" id="UP000597762">
    <property type="component" value="Unassembled WGS sequence"/>
</dbReference>
<dbReference type="GO" id="GO:0008270">
    <property type="term" value="F:zinc ion binding"/>
    <property type="evidence" value="ECO:0007669"/>
    <property type="project" value="UniProtKB-KW"/>
</dbReference>
<evidence type="ECO:0000256" key="2">
    <source>
        <dbReference type="ARBA" id="ARBA00022723"/>
    </source>
</evidence>
<dbReference type="Pfam" id="PF05485">
    <property type="entry name" value="THAP"/>
    <property type="match status" value="1"/>
</dbReference>
<evidence type="ECO:0000256" key="3">
    <source>
        <dbReference type="ARBA" id="ARBA00022771"/>
    </source>
</evidence>
<feature type="transmembrane region" description="Helical" evidence="8">
    <location>
        <begin position="349"/>
        <end position="377"/>
    </location>
</feature>
<evidence type="ECO:0000256" key="5">
    <source>
        <dbReference type="ARBA" id="ARBA00023125"/>
    </source>
</evidence>
<evidence type="ECO:0000256" key="6">
    <source>
        <dbReference type="PROSITE-ProRule" id="PRU00309"/>
    </source>
</evidence>
<protein>
    <recommendedName>
        <fullName evidence="9">THAP-type domain-containing protein</fullName>
    </recommendedName>
</protein>
<keyword evidence="8" id="KW-0812">Transmembrane</keyword>
<evidence type="ECO:0000256" key="4">
    <source>
        <dbReference type="ARBA" id="ARBA00022833"/>
    </source>
</evidence>
<proteinExistence type="predicted"/>
<dbReference type="EMBL" id="CAHIKZ030000002">
    <property type="protein sequence ID" value="CAE1138293.1"/>
    <property type="molecule type" value="Genomic_DNA"/>
</dbReference>
<dbReference type="SMART" id="SM00980">
    <property type="entry name" value="THAP"/>
    <property type="match status" value="1"/>
</dbReference>
<evidence type="ECO:0000256" key="7">
    <source>
        <dbReference type="SAM" id="MobiDB-lite"/>
    </source>
</evidence>
<evidence type="ECO:0000313" key="11">
    <source>
        <dbReference type="Proteomes" id="UP000597762"/>
    </source>
</evidence>
<feature type="compositionally biased region" description="Basic and acidic residues" evidence="7">
    <location>
        <begin position="709"/>
        <end position="726"/>
    </location>
</feature>
<feature type="compositionally biased region" description="Basic and acidic residues" evidence="7">
    <location>
        <begin position="660"/>
        <end position="688"/>
    </location>
</feature>
<evidence type="ECO:0000259" key="9">
    <source>
        <dbReference type="PROSITE" id="PS50950"/>
    </source>
</evidence>
<dbReference type="PANTHER" id="PTHR23080:SF133">
    <property type="entry name" value="SI:CH211-262I1.5-RELATED"/>
    <property type="match status" value="1"/>
</dbReference>
<keyword evidence="8" id="KW-1133">Transmembrane helix</keyword>
<dbReference type="Pfam" id="PF13359">
    <property type="entry name" value="DDE_Tnp_4"/>
    <property type="match status" value="1"/>
</dbReference>
<feature type="region of interest" description="Disordered" evidence="7">
    <location>
        <begin position="175"/>
        <end position="216"/>
    </location>
</feature>
<gene>
    <name evidence="10" type="ORF">SPHA_218</name>
</gene>
<evidence type="ECO:0000313" key="10">
    <source>
        <dbReference type="EMBL" id="CAE1138293.1"/>
    </source>
</evidence>
<dbReference type="AlphaFoldDB" id="A0A812AJJ7"/>
<dbReference type="SUPFAM" id="SSF57716">
    <property type="entry name" value="Glucocorticoid receptor-like (DNA-binding domain)"/>
    <property type="match status" value="1"/>
</dbReference>
<dbReference type="PROSITE" id="PS50950">
    <property type="entry name" value="ZF_THAP"/>
    <property type="match status" value="1"/>
</dbReference>
<organism evidence="10 11">
    <name type="scientific">Acanthosepion pharaonis</name>
    <name type="common">Pharaoh cuttlefish</name>
    <name type="synonym">Sepia pharaonis</name>
    <dbReference type="NCBI Taxonomy" id="158019"/>
    <lineage>
        <taxon>Eukaryota</taxon>
        <taxon>Metazoa</taxon>
        <taxon>Spiralia</taxon>
        <taxon>Lophotrochozoa</taxon>
        <taxon>Mollusca</taxon>
        <taxon>Cephalopoda</taxon>
        <taxon>Coleoidea</taxon>
        <taxon>Decapodiformes</taxon>
        <taxon>Sepiida</taxon>
        <taxon>Sepiina</taxon>
        <taxon>Sepiidae</taxon>
        <taxon>Acanthosepion</taxon>
    </lineage>
</organism>
<feature type="compositionally biased region" description="Basic and acidic residues" evidence="7">
    <location>
        <begin position="205"/>
        <end position="216"/>
    </location>
</feature>
<keyword evidence="3 6" id="KW-0863">Zinc-finger</keyword>
<reference evidence="10" key="1">
    <citation type="submission" date="2021-01" db="EMBL/GenBank/DDBJ databases">
        <authorList>
            <person name="Li R."/>
            <person name="Bekaert M."/>
        </authorList>
    </citation>
    <scope>NUCLEOTIDE SEQUENCE</scope>
    <source>
        <strain evidence="10">Farmed</strain>
    </source>
</reference>
<evidence type="ECO:0000256" key="8">
    <source>
        <dbReference type="SAM" id="Phobius"/>
    </source>
</evidence>
<comment type="cofactor">
    <cofactor evidence="1">
        <name>a divalent metal cation</name>
        <dbReference type="ChEBI" id="CHEBI:60240"/>
    </cofactor>
</comment>
<evidence type="ECO:0000256" key="1">
    <source>
        <dbReference type="ARBA" id="ARBA00001968"/>
    </source>
</evidence>
<feature type="domain" description="THAP-type" evidence="9">
    <location>
        <begin position="65"/>
        <end position="165"/>
    </location>
</feature>
<dbReference type="InterPro" id="IPR027806">
    <property type="entry name" value="HARBI1_dom"/>
</dbReference>
<comment type="caution">
    <text evidence="10">The sequence shown here is derived from an EMBL/GenBank/DDBJ whole genome shotgun (WGS) entry which is preliminary data.</text>
</comment>
<dbReference type="OrthoDB" id="6087056at2759"/>
<keyword evidence="8" id="KW-0472">Membrane</keyword>
<sequence length="754" mass="86136">MADESHTATIIITTTVATTTTTPVTTTSTNAVTVTNDLNSTDTSATTANGANKRRLRLFFKKKGQNAFCCVPACKNSSKKNPNLHFHTFPKDDKTILSGERCGENLRKVWLSQIRRLTFRITKDTLVCSQHFNSTDYKPRTKRNKLYGQPGHSHRLNDNAYPTLFSWNNWGKGKKTRHTPKEMSPVDTNYAADNTATEPDLLNKTPDKSSDMKPDSQETELPVIGMMHNYSLPSELDNAHGVIRDLRKQLDQTKVETLRFSLERYGTDSAIIEHYTGFASYDALTKFFQTLEDWEHASIMRSKIRVNSWATEDLQPVGSEKGLQLIDQFVLYQMFVYRGLSAMDLAARFIVPVATVMNIIITWADILFFFLGVWTVWPTREQVRESMLPAIFQESKYVDTRVVFEYAELRHEDTSTRLLKSQSYKDYKSSYTYKGLIGLAPNGAVTFASRLLAHSLSDAELLLKSGILQLCEKDDAVLVDVDFVIGDVCTEHGIKMYHSPYKYGEPYSQASEVVSVEEITRLRAHVDPVIKRIHENVIFHHIPDSIKEAVSQMWVVAYNSNHWNPASTLNFDFQKHIYCLLSTLFRNCVTTDFYTLSATFVILFLIICGVIYFLYRRKKKKSAFSSQMNQKPIDEPHLPRTPETSFSRNKTFVPESEYDVPPKREEPLPRKMGPKDAYHGTPRGHEDYSVPPTRNDNSMKPPLPPNLARKLEAEKGKESHPGDIHDSYYLDMEGINDAVYQNYETSQDEIYVNN</sequence>
<dbReference type="PANTHER" id="PTHR23080">
    <property type="entry name" value="THAP DOMAIN PROTEIN"/>
    <property type="match status" value="1"/>
</dbReference>
<feature type="transmembrane region" description="Helical" evidence="8">
    <location>
        <begin position="593"/>
        <end position="615"/>
    </location>
</feature>
<name>A0A812AJJ7_ACAPH</name>
<feature type="region of interest" description="Disordered" evidence="7">
    <location>
        <begin position="625"/>
        <end position="726"/>
    </location>
</feature>